<dbReference type="InParanoid" id="A2FJ33"/>
<dbReference type="Proteomes" id="UP000001542">
    <property type="component" value="Unassembled WGS sequence"/>
</dbReference>
<dbReference type="AlphaFoldDB" id="A2FJ33"/>
<dbReference type="InterPro" id="IPR036249">
    <property type="entry name" value="Thioredoxin-like_sf"/>
</dbReference>
<organism evidence="2 3">
    <name type="scientific">Trichomonas vaginalis (strain ATCC PRA-98 / G3)</name>
    <dbReference type="NCBI Taxonomy" id="412133"/>
    <lineage>
        <taxon>Eukaryota</taxon>
        <taxon>Metamonada</taxon>
        <taxon>Parabasalia</taxon>
        <taxon>Trichomonadida</taxon>
        <taxon>Trichomonadidae</taxon>
        <taxon>Trichomonas</taxon>
    </lineage>
</organism>
<dbReference type="Gene3D" id="3.40.30.10">
    <property type="entry name" value="Glutaredoxin"/>
    <property type="match status" value="1"/>
</dbReference>
<dbReference type="SMR" id="A2FJ33"/>
<dbReference type="STRING" id="5722.A2FJ33"/>
<reference evidence="2" key="2">
    <citation type="journal article" date="2007" name="Science">
        <title>Draft genome sequence of the sexually transmitted pathogen Trichomonas vaginalis.</title>
        <authorList>
            <person name="Carlton J.M."/>
            <person name="Hirt R.P."/>
            <person name="Silva J.C."/>
            <person name="Delcher A.L."/>
            <person name="Schatz M."/>
            <person name="Zhao Q."/>
            <person name="Wortman J.R."/>
            <person name="Bidwell S.L."/>
            <person name="Alsmark U.C.M."/>
            <person name="Besteiro S."/>
            <person name="Sicheritz-Ponten T."/>
            <person name="Noel C.J."/>
            <person name="Dacks J.B."/>
            <person name="Foster P.G."/>
            <person name="Simillion C."/>
            <person name="Van de Peer Y."/>
            <person name="Miranda-Saavedra D."/>
            <person name="Barton G.J."/>
            <person name="Westrop G.D."/>
            <person name="Mueller S."/>
            <person name="Dessi D."/>
            <person name="Fiori P.L."/>
            <person name="Ren Q."/>
            <person name="Paulsen I."/>
            <person name="Zhang H."/>
            <person name="Bastida-Corcuera F.D."/>
            <person name="Simoes-Barbosa A."/>
            <person name="Brown M.T."/>
            <person name="Hayes R.D."/>
            <person name="Mukherjee M."/>
            <person name="Okumura C.Y."/>
            <person name="Schneider R."/>
            <person name="Smith A.J."/>
            <person name="Vanacova S."/>
            <person name="Villalvazo M."/>
            <person name="Haas B.J."/>
            <person name="Pertea M."/>
            <person name="Feldblyum T.V."/>
            <person name="Utterback T.R."/>
            <person name="Shu C.L."/>
            <person name="Osoegawa K."/>
            <person name="de Jong P.J."/>
            <person name="Hrdy I."/>
            <person name="Horvathova L."/>
            <person name="Zubacova Z."/>
            <person name="Dolezal P."/>
            <person name="Malik S.B."/>
            <person name="Logsdon J.M. Jr."/>
            <person name="Henze K."/>
            <person name="Gupta A."/>
            <person name="Wang C.C."/>
            <person name="Dunne R.L."/>
            <person name="Upcroft J.A."/>
            <person name="Upcroft P."/>
            <person name="White O."/>
            <person name="Salzberg S.L."/>
            <person name="Tang P."/>
            <person name="Chiu C.-H."/>
            <person name="Lee Y.-S."/>
            <person name="Embley T.M."/>
            <person name="Coombs G.H."/>
            <person name="Mottram J.C."/>
            <person name="Tachezy J."/>
            <person name="Fraser-Liggett C.M."/>
            <person name="Johnson P.J."/>
        </authorList>
    </citation>
    <scope>NUCLEOTIDE SEQUENCE [LARGE SCALE GENOMIC DNA]</scope>
    <source>
        <strain evidence="2">G3</strain>
    </source>
</reference>
<keyword evidence="3" id="KW-1185">Reference proteome</keyword>
<dbReference type="VEuPathDB" id="TrichDB:TVAGG3_0879320"/>
<dbReference type="SUPFAM" id="SSF52833">
    <property type="entry name" value="Thioredoxin-like"/>
    <property type="match status" value="1"/>
</dbReference>
<dbReference type="CDD" id="cd02947">
    <property type="entry name" value="TRX_family"/>
    <property type="match status" value="1"/>
</dbReference>
<dbReference type="Pfam" id="PF00085">
    <property type="entry name" value="Thioredoxin"/>
    <property type="match status" value="1"/>
</dbReference>
<dbReference type="PANTHER" id="PTHR10438">
    <property type="entry name" value="THIOREDOXIN"/>
    <property type="match status" value="1"/>
</dbReference>
<evidence type="ECO:0000313" key="2">
    <source>
        <dbReference type="EMBL" id="EAX95097.1"/>
    </source>
</evidence>
<dbReference type="eggNOG" id="KOG0907">
    <property type="taxonomic scope" value="Eukaryota"/>
</dbReference>
<dbReference type="PROSITE" id="PS51352">
    <property type="entry name" value="THIOREDOXIN_2"/>
    <property type="match status" value="1"/>
</dbReference>
<dbReference type="EMBL" id="DS113824">
    <property type="protein sequence ID" value="EAX95097.1"/>
    <property type="molecule type" value="Genomic_DNA"/>
</dbReference>
<name>A2FJ33_TRIV3</name>
<dbReference type="VEuPathDB" id="TrichDB:TVAG_204390"/>
<dbReference type="PANTHER" id="PTHR10438:SF468">
    <property type="entry name" value="THIOREDOXIN-1-RELATED"/>
    <property type="match status" value="1"/>
</dbReference>
<reference evidence="2" key="1">
    <citation type="submission" date="2006-10" db="EMBL/GenBank/DDBJ databases">
        <authorList>
            <person name="Amadeo P."/>
            <person name="Zhao Q."/>
            <person name="Wortman J."/>
            <person name="Fraser-Liggett C."/>
            <person name="Carlton J."/>
        </authorList>
    </citation>
    <scope>NUCLEOTIDE SEQUENCE</scope>
    <source>
        <strain evidence="2">G3</strain>
    </source>
</reference>
<dbReference type="InterPro" id="IPR013766">
    <property type="entry name" value="Thioredoxin_domain"/>
</dbReference>
<evidence type="ECO:0000259" key="1">
    <source>
        <dbReference type="PROSITE" id="PS51352"/>
    </source>
</evidence>
<gene>
    <name evidence="2" type="ORF">TVAG_204390</name>
</gene>
<sequence length="107" mass="12689">MMEQLPTMNKTQLEAKLAEGNYVLMFSAEWCGDCKFIKPHMPAIMEEFKQFKFYLIERDSNIDLYQELDVLGIPSFLVYKDGKEVGRFVSRDRKTKEEVCNFIKKYI</sequence>
<dbReference type="KEGG" id="tva:4752841"/>
<evidence type="ECO:0000313" key="3">
    <source>
        <dbReference type="Proteomes" id="UP000001542"/>
    </source>
</evidence>
<dbReference type="OMA" id="LMFSAEW"/>
<accession>A2FJ33</accession>
<feature type="domain" description="Thioredoxin" evidence="1">
    <location>
        <begin position="1"/>
        <end position="107"/>
    </location>
</feature>
<dbReference type="OrthoDB" id="10263751at2759"/>
<protein>
    <submittedName>
        <fullName evidence="2">Thioredoxin family protein</fullName>
    </submittedName>
</protein>
<dbReference type="InterPro" id="IPR050620">
    <property type="entry name" value="Thioredoxin_H-type-like"/>
</dbReference>
<proteinExistence type="predicted"/>
<dbReference type="RefSeq" id="XP_001308027.1">
    <property type="nucleotide sequence ID" value="XM_001308026.1"/>
</dbReference>